<comment type="similarity">
    <text evidence="2 8">Belongs to the DNA/RNA non-specific endonuclease family.</text>
</comment>
<dbReference type="SMART" id="SM00477">
    <property type="entry name" value="NUC"/>
    <property type="match status" value="1"/>
</dbReference>
<comment type="cofactor">
    <cofactor evidence="1 8">
        <name>Mg(2+)</name>
        <dbReference type="ChEBI" id="CHEBI:18420"/>
    </cofactor>
</comment>
<evidence type="ECO:0000256" key="5">
    <source>
        <dbReference type="ARBA" id="ARBA00022759"/>
    </source>
</evidence>
<reference evidence="12" key="1">
    <citation type="submission" date="2017-08" db="EMBL/GenBank/DDBJ databases">
        <authorList>
            <person name="Polle J.E."/>
            <person name="Barry K."/>
            <person name="Cushman J."/>
            <person name="Schmutz J."/>
            <person name="Tran D."/>
            <person name="Hathwaick L.T."/>
            <person name="Yim W.C."/>
            <person name="Jenkins J."/>
            <person name="Mckie-Krisberg Z.M."/>
            <person name="Prochnik S."/>
            <person name="Lindquist E."/>
            <person name="Dockter R.B."/>
            <person name="Adam C."/>
            <person name="Molina H."/>
            <person name="Bunkerborg J."/>
            <person name="Jin E."/>
            <person name="Buchheim M."/>
            <person name="Magnuson J."/>
        </authorList>
    </citation>
    <scope>NUCLEOTIDE SEQUENCE</scope>
    <source>
        <strain evidence="12">CCAP 19/18</strain>
    </source>
</reference>
<dbReference type="GO" id="GO:0004519">
    <property type="term" value="F:endonuclease activity"/>
    <property type="evidence" value="ECO:0007669"/>
    <property type="project" value="UniProtKB-KW"/>
</dbReference>
<accession>A0ABQ7G760</accession>
<keyword evidence="5 8" id="KW-0255">Endonuclease</keyword>
<dbReference type="Gene3D" id="3.40.570.10">
    <property type="entry name" value="Extracellular Endonuclease, subunit A"/>
    <property type="match status" value="1"/>
</dbReference>
<keyword evidence="4 8" id="KW-0479">Metal-binding</keyword>
<dbReference type="SUPFAM" id="SSF54060">
    <property type="entry name" value="His-Me finger endonucleases"/>
    <property type="match status" value="1"/>
</dbReference>
<dbReference type="InterPro" id="IPR001604">
    <property type="entry name" value="Endo_G_ENPP1-like_dom"/>
</dbReference>
<feature type="domain" description="ENPP1-3/EXOG-like endonuclease/phosphodiesterase" evidence="10">
    <location>
        <begin position="36"/>
        <end position="253"/>
    </location>
</feature>
<comment type="caution">
    <text evidence="12">The sequence shown here is derived from an EMBL/GenBank/DDBJ whole genome shotgun (WGS) entry which is preliminary data.</text>
</comment>
<evidence type="ECO:0000313" key="12">
    <source>
        <dbReference type="EMBL" id="KAF5830433.1"/>
    </source>
</evidence>
<keyword evidence="3 8" id="KW-0540">Nuclease</keyword>
<evidence type="ECO:0000256" key="6">
    <source>
        <dbReference type="ARBA" id="ARBA00022801"/>
    </source>
</evidence>
<evidence type="ECO:0000256" key="4">
    <source>
        <dbReference type="ARBA" id="ARBA00022723"/>
    </source>
</evidence>
<dbReference type="EC" id="3.1.30.-" evidence="8"/>
<gene>
    <name evidence="12" type="ORF">DUNSADRAFT_14571</name>
</gene>
<evidence type="ECO:0000256" key="2">
    <source>
        <dbReference type="ARBA" id="ARBA00010052"/>
    </source>
</evidence>
<dbReference type="InterPro" id="IPR020821">
    <property type="entry name" value="ENPP1-3/EXOG-like_nuc-like"/>
</dbReference>
<evidence type="ECO:0000256" key="9">
    <source>
        <dbReference type="SAM" id="MobiDB-lite"/>
    </source>
</evidence>
<dbReference type="Pfam" id="PF01223">
    <property type="entry name" value="Endonuclease_NS"/>
    <property type="match status" value="1"/>
</dbReference>
<evidence type="ECO:0000259" key="10">
    <source>
        <dbReference type="SMART" id="SM00477"/>
    </source>
</evidence>
<evidence type="ECO:0000256" key="3">
    <source>
        <dbReference type="ARBA" id="ARBA00022722"/>
    </source>
</evidence>
<evidence type="ECO:0000259" key="11">
    <source>
        <dbReference type="SMART" id="SM00892"/>
    </source>
</evidence>
<keyword evidence="13" id="KW-1185">Reference proteome</keyword>
<feature type="compositionally biased region" description="Low complexity" evidence="9">
    <location>
        <begin position="370"/>
        <end position="392"/>
    </location>
</feature>
<dbReference type="PANTHER" id="PTHR13966">
    <property type="entry name" value="ENDONUCLEASE RELATED"/>
    <property type="match status" value="1"/>
</dbReference>
<dbReference type="PROSITE" id="PS01070">
    <property type="entry name" value="NUCLEASE_NON_SPEC"/>
    <property type="match status" value="1"/>
</dbReference>
<sequence>MLSFFEPLHYNFSSLAGFQHEALKYGMPETESVQVHDGFVTAFDFRTRNPKWVLEHITAEILNGSAERTNTTFFEDKGIDQWLRSRLDDYKDSGYDRGHLAPAADFRSSQKAMDQTFTLSNISPQVGQGFNRDYWARFEHFIRGVARRCQEVRVVTGPLWLPSLDADGKWYMRHNMIGTAPSLVSVPTHFYKVVTASGSKAAASKGDNRIGVAAFVMPNAPIDPRTPLSAFVVPLEALEAAAGTRFFPGLVSNGGRRALDDAAHGFRALGLQQMRPFDRLTLEQHMLPAPEAAQAPHLTASSAASRQAREAIRLPSANNNTLAVPSTSGSTEEEGALSKVTVPKTKMGFGVVHLCEVESCRLPIERFWEGNSNSENSSSAGGASRAKGGSGR</sequence>
<dbReference type="InterPro" id="IPR044929">
    <property type="entry name" value="DNA/RNA_non-sp_Endonuclease_sf"/>
</dbReference>
<dbReference type="CDD" id="cd00091">
    <property type="entry name" value="NUC"/>
    <property type="match status" value="1"/>
</dbReference>
<feature type="region of interest" description="Disordered" evidence="9">
    <location>
        <begin position="313"/>
        <end position="337"/>
    </location>
</feature>
<name>A0ABQ7G760_DUNSA</name>
<proteinExistence type="inferred from homology"/>
<dbReference type="Proteomes" id="UP000815325">
    <property type="component" value="Unassembled WGS sequence"/>
</dbReference>
<dbReference type="InterPro" id="IPR040255">
    <property type="entry name" value="Non-specific_endonuclease"/>
</dbReference>
<keyword evidence="6 8" id="KW-0378">Hydrolase</keyword>
<protein>
    <recommendedName>
        <fullName evidence="8">Endonuclease</fullName>
        <ecNumber evidence="8">3.1.30.-</ecNumber>
    </recommendedName>
</protein>
<dbReference type="SMART" id="SM00892">
    <property type="entry name" value="Endonuclease_NS"/>
    <property type="match status" value="1"/>
</dbReference>
<dbReference type="InterPro" id="IPR044925">
    <property type="entry name" value="His-Me_finger_sf"/>
</dbReference>
<evidence type="ECO:0000313" key="13">
    <source>
        <dbReference type="Proteomes" id="UP000815325"/>
    </source>
</evidence>
<feature type="region of interest" description="Disordered" evidence="9">
    <location>
        <begin position="369"/>
        <end position="392"/>
    </location>
</feature>
<feature type="domain" description="DNA/RNA non-specific endonuclease/pyrophosphatase/phosphodiesterase" evidence="11">
    <location>
        <begin position="35"/>
        <end position="253"/>
    </location>
</feature>
<organism evidence="12 13">
    <name type="scientific">Dunaliella salina</name>
    <name type="common">Green alga</name>
    <name type="synonym">Protococcus salinus</name>
    <dbReference type="NCBI Taxonomy" id="3046"/>
    <lineage>
        <taxon>Eukaryota</taxon>
        <taxon>Viridiplantae</taxon>
        <taxon>Chlorophyta</taxon>
        <taxon>core chlorophytes</taxon>
        <taxon>Chlorophyceae</taxon>
        <taxon>CS clade</taxon>
        <taxon>Chlamydomonadales</taxon>
        <taxon>Dunaliellaceae</taxon>
        <taxon>Dunaliella</taxon>
    </lineage>
</organism>
<evidence type="ECO:0000256" key="8">
    <source>
        <dbReference type="RuleBase" id="RU366055"/>
    </source>
</evidence>
<evidence type="ECO:0000256" key="1">
    <source>
        <dbReference type="ARBA" id="ARBA00001946"/>
    </source>
</evidence>
<dbReference type="PANTHER" id="PTHR13966:SF5">
    <property type="entry name" value="ENDONUCLEASE G, MITOCHONDRIAL"/>
    <property type="match status" value="1"/>
</dbReference>
<dbReference type="EMBL" id="MU070043">
    <property type="protein sequence ID" value="KAF5830433.1"/>
    <property type="molecule type" value="Genomic_DNA"/>
</dbReference>
<evidence type="ECO:0000256" key="7">
    <source>
        <dbReference type="ARBA" id="ARBA00022842"/>
    </source>
</evidence>
<keyword evidence="7" id="KW-0460">Magnesium</keyword>
<dbReference type="InterPro" id="IPR018524">
    <property type="entry name" value="DNA/RNA_endonuclease_AS"/>
</dbReference>
<feature type="compositionally biased region" description="Polar residues" evidence="9">
    <location>
        <begin position="316"/>
        <end position="330"/>
    </location>
</feature>